<dbReference type="AlphaFoldDB" id="A0A0G2IBZ0"/>
<name>A0A0G2IBZ0_9EURO</name>
<gene>
    <name evidence="2" type="ORF">EMCG_06253</name>
</gene>
<dbReference type="EMBL" id="LCZI01000155">
    <property type="protein sequence ID" value="KKZ68043.1"/>
    <property type="molecule type" value="Genomic_DNA"/>
</dbReference>
<feature type="region of interest" description="Disordered" evidence="1">
    <location>
        <begin position="20"/>
        <end position="43"/>
    </location>
</feature>
<protein>
    <submittedName>
        <fullName evidence="2">Uncharacterized protein</fullName>
    </submittedName>
</protein>
<evidence type="ECO:0000313" key="3">
    <source>
        <dbReference type="Proteomes" id="UP000034164"/>
    </source>
</evidence>
<sequence length="66" mass="7098">MTNFGISKVAVMSYREKTRPNTNANDFIGSNVTPARSQAGSREQGPHAPLVIIVCNTALELTLHTA</sequence>
<dbReference type="Proteomes" id="UP000034164">
    <property type="component" value="Unassembled WGS sequence"/>
</dbReference>
<dbReference type="VEuPathDB" id="FungiDB:EMCG_06253"/>
<comment type="caution">
    <text evidence="2">The sequence shown here is derived from an EMBL/GenBank/DDBJ whole genome shotgun (WGS) entry which is preliminary data.</text>
</comment>
<feature type="compositionally biased region" description="Polar residues" evidence="1">
    <location>
        <begin position="20"/>
        <end position="41"/>
    </location>
</feature>
<reference evidence="3" key="1">
    <citation type="journal article" date="2015" name="PLoS Genet.">
        <title>The dynamic genome and transcriptome of the human fungal pathogen Blastomyces and close relative Emmonsia.</title>
        <authorList>
            <person name="Munoz J.F."/>
            <person name="Gauthier G.M."/>
            <person name="Desjardins C.A."/>
            <person name="Gallo J.E."/>
            <person name="Holder J."/>
            <person name="Sullivan T.D."/>
            <person name="Marty A.J."/>
            <person name="Carmen J.C."/>
            <person name="Chen Z."/>
            <person name="Ding L."/>
            <person name="Gujja S."/>
            <person name="Magrini V."/>
            <person name="Misas E."/>
            <person name="Mitreva M."/>
            <person name="Priest M."/>
            <person name="Saif S."/>
            <person name="Whiston E.A."/>
            <person name="Young S."/>
            <person name="Zeng Q."/>
            <person name="Goldman W.E."/>
            <person name="Mardis E.R."/>
            <person name="Taylor J.W."/>
            <person name="McEwen J.G."/>
            <person name="Clay O.K."/>
            <person name="Klein B.S."/>
            <person name="Cuomo C.A."/>
        </authorList>
    </citation>
    <scope>NUCLEOTIDE SEQUENCE [LARGE SCALE GENOMIC DNA]</scope>
    <source>
        <strain evidence="3">UAMH 3008</strain>
    </source>
</reference>
<accession>A0A0G2IBZ0</accession>
<evidence type="ECO:0000313" key="2">
    <source>
        <dbReference type="EMBL" id="KKZ68043.1"/>
    </source>
</evidence>
<organism evidence="2 3">
    <name type="scientific">[Emmonsia] crescens</name>
    <dbReference type="NCBI Taxonomy" id="73230"/>
    <lineage>
        <taxon>Eukaryota</taxon>
        <taxon>Fungi</taxon>
        <taxon>Dikarya</taxon>
        <taxon>Ascomycota</taxon>
        <taxon>Pezizomycotina</taxon>
        <taxon>Eurotiomycetes</taxon>
        <taxon>Eurotiomycetidae</taxon>
        <taxon>Onygenales</taxon>
        <taxon>Ajellomycetaceae</taxon>
        <taxon>Emergomyces</taxon>
    </lineage>
</organism>
<proteinExistence type="predicted"/>
<evidence type="ECO:0000256" key="1">
    <source>
        <dbReference type="SAM" id="MobiDB-lite"/>
    </source>
</evidence>